<dbReference type="STRING" id="525367.HMPREF0556_10331"/>
<keyword evidence="2" id="KW-1185">Reference proteome</keyword>
<sequence>MSISKTCFLAGQILQESTFFHCFMVSRGECFKKTKYPNKSLSPKRFISMCKTDILIDRGGEKLA</sequence>
<dbReference type="HOGENOM" id="CLU_2862401_0_0_9"/>
<dbReference type="Proteomes" id="UP000010119">
    <property type="component" value="Unassembled WGS sequence"/>
</dbReference>
<protein>
    <submittedName>
        <fullName evidence="1">Uncharacterized protein</fullName>
    </submittedName>
</protein>
<proteinExistence type="predicted"/>
<organism evidence="1 2">
    <name type="scientific">Listeria grayi DSM 20601</name>
    <dbReference type="NCBI Taxonomy" id="525367"/>
    <lineage>
        <taxon>Bacteria</taxon>
        <taxon>Bacillati</taxon>
        <taxon>Bacillota</taxon>
        <taxon>Bacilli</taxon>
        <taxon>Bacillales</taxon>
        <taxon>Listeriaceae</taxon>
        <taxon>Listeria</taxon>
    </lineage>
</organism>
<comment type="caution">
    <text evidence="1">The sequence shown here is derived from an EMBL/GenBank/DDBJ whole genome shotgun (WGS) entry which is preliminary data.</text>
</comment>
<name>D7UV56_LISGR</name>
<evidence type="ECO:0000313" key="2">
    <source>
        <dbReference type="Proteomes" id="UP000010119"/>
    </source>
</evidence>
<gene>
    <name evidence="1" type="ORF">HMPREF0556_10331</name>
</gene>
<dbReference type="EMBL" id="ACCR02000002">
    <property type="protein sequence ID" value="EFI85132.1"/>
    <property type="molecule type" value="Genomic_DNA"/>
</dbReference>
<reference evidence="1" key="1">
    <citation type="submission" date="2010-06" db="EMBL/GenBank/DDBJ databases">
        <authorList>
            <person name="Muzny D."/>
            <person name="Qin X."/>
            <person name="Buhay C."/>
            <person name="Dugan-Rocha S."/>
            <person name="Ding Y."/>
            <person name="Chen G."/>
            <person name="Hawes A."/>
            <person name="Holder M."/>
            <person name="Jhangiani S."/>
            <person name="Johnson A."/>
            <person name="Khan Z."/>
            <person name="Li Z."/>
            <person name="Liu W."/>
            <person name="Liu X."/>
            <person name="Perez L."/>
            <person name="Shen H."/>
            <person name="Wang Q."/>
            <person name="Watt J."/>
            <person name="Xi L."/>
            <person name="Xin Y."/>
            <person name="Zhou J."/>
            <person name="Deng J."/>
            <person name="Jiang H."/>
            <person name="Liu Y."/>
            <person name="Qu J."/>
            <person name="Song X.-Z."/>
            <person name="Zhang L."/>
            <person name="Villasana D."/>
            <person name="Johnson A."/>
            <person name="Liu J."/>
            <person name="Liyanage D."/>
            <person name="Lorensuhewa L."/>
            <person name="Robinson T."/>
            <person name="Song A."/>
            <person name="Song B.-B."/>
            <person name="Dinh H."/>
            <person name="Thornton R."/>
            <person name="Coyle M."/>
            <person name="Francisco L."/>
            <person name="Jackson L."/>
            <person name="Javaid M."/>
            <person name="Korchina V."/>
            <person name="Kovar C."/>
            <person name="Mata R."/>
            <person name="Mathew T."/>
            <person name="Ngo R."/>
            <person name="Nguyen L."/>
            <person name="Nguyen N."/>
            <person name="Okwuonu G."/>
            <person name="Ongeri F."/>
            <person name="Pham C."/>
            <person name="Simmons D."/>
            <person name="Wilczek-Boney K."/>
            <person name="Hale W."/>
            <person name="Jakkamsetti A."/>
            <person name="Pham P."/>
            <person name="Ruth R."/>
            <person name="San Lucas F."/>
            <person name="Warren J."/>
            <person name="Zhang J."/>
            <person name="Zhao Z."/>
            <person name="Zhou C."/>
            <person name="Zhu D."/>
            <person name="Lee S."/>
            <person name="Bess C."/>
            <person name="Blankenburg K."/>
            <person name="Forbes L."/>
            <person name="Fu Q."/>
            <person name="Gubbala S."/>
            <person name="Hirani K."/>
            <person name="Jayaseelan J.C."/>
            <person name="Lara F."/>
            <person name="Munidasa M."/>
            <person name="Palculict T."/>
            <person name="Patil S."/>
            <person name="Pu L.-L."/>
            <person name="Saada N."/>
            <person name="Tang L."/>
            <person name="Weissenberger G."/>
            <person name="Zhu Y."/>
            <person name="Hemphill L."/>
            <person name="Shang Y."/>
            <person name="Youmans B."/>
            <person name="Ayvaz T."/>
            <person name="Ross M."/>
            <person name="Santibanez J."/>
            <person name="Aqrawi P."/>
            <person name="Gross S."/>
            <person name="Joshi V."/>
            <person name="Fowler G."/>
            <person name="Nazareth L."/>
            <person name="Reid J."/>
            <person name="Worley K."/>
            <person name="Petrosino J."/>
            <person name="Highlander S."/>
            <person name="Gibbs R."/>
        </authorList>
    </citation>
    <scope>NUCLEOTIDE SEQUENCE [LARGE SCALE GENOMIC DNA]</scope>
    <source>
        <strain evidence="1">DSM 20601</strain>
    </source>
</reference>
<accession>D7UV56</accession>
<evidence type="ECO:0000313" key="1">
    <source>
        <dbReference type="EMBL" id="EFI85132.1"/>
    </source>
</evidence>
<dbReference type="AlphaFoldDB" id="D7UV56"/>